<name>A0A9W6SHB1_9ACTN</name>
<sequence>MLLPEIADAYQAMENTTARLMSLHGGLTRAGTATAWPDAMGALLLVLRSSKQNITDAGDVLRLIAYAYATTDKEAAANLVKAASLQDGIPTHIERREESDR</sequence>
<evidence type="ECO:0000313" key="2">
    <source>
        <dbReference type="Proteomes" id="UP001165079"/>
    </source>
</evidence>
<protein>
    <submittedName>
        <fullName evidence="1">Uncharacterized protein</fullName>
    </submittedName>
</protein>
<dbReference type="RefSeq" id="WP_285662256.1">
    <property type="nucleotide sequence ID" value="NZ_BSTX01000001.1"/>
</dbReference>
<reference evidence="1" key="1">
    <citation type="submission" date="2023-03" db="EMBL/GenBank/DDBJ databases">
        <title>Actinorhabdospora filicis NBRC 111898.</title>
        <authorList>
            <person name="Ichikawa N."/>
            <person name="Sato H."/>
            <person name="Tonouchi N."/>
        </authorList>
    </citation>
    <scope>NUCLEOTIDE SEQUENCE</scope>
    <source>
        <strain evidence="1">NBRC 111898</strain>
    </source>
</reference>
<accession>A0A9W6SHB1</accession>
<keyword evidence="2" id="KW-1185">Reference proteome</keyword>
<dbReference type="AlphaFoldDB" id="A0A9W6SHB1"/>
<dbReference type="EMBL" id="BSTX01000001">
    <property type="protein sequence ID" value="GLZ77125.1"/>
    <property type="molecule type" value="Genomic_DNA"/>
</dbReference>
<dbReference type="Proteomes" id="UP001165079">
    <property type="component" value="Unassembled WGS sequence"/>
</dbReference>
<evidence type="ECO:0000313" key="1">
    <source>
        <dbReference type="EMBL" id="GLZ77125.1"/>
    </source>
</evidence>
<organism evidence="1 2">
    <name type="scientific">Actinorhabdospora filicis</name>
    <dbReference type="NCBI Taxonomy" id="1785913"/>
    <lineage>
        <taxon>Bacteria</taxon>
        <taxon>Bacillati</taxon>
        <taxon>Actinomycetota</taxon>
        <taxon>Actinomycetes</taxon>
        <taxon>Micromonosporales</taxon>
        <taxon>Micromonosporaceae</taxon>
        <taxon>Actinorhabdospora</taxon>
    </lineage>
</organism>
<proteinExistence type="predicted"/>
<gene>
    <name evidence="1" type="ORF">Afil01_19320</name>
</gene>
<comment type="caution">
    <text evidence="1">The sequence shown here is derived from an EMBL/GenBank/DDBJ whole genome shotgun (WGS) entry which is preliminary data.</text>
</comment>